<sequence length="58" mass="6524">MELVVTRRPNTDPDRTGELARRWPAEVTAERPGLERRAVTATRLAGVRIDHGEKTSID</sequence>
<organism evidence="1 2">
    <name type="scientific">Actinomadura nitritigenes</name>
    <dbReference type="NCBI Taxonomy" id="134602"/>
    <lineage>
        <taxon>Bacteria</taxon>
        <taxon>Bacillati</taxon>
        <taxon>Actinomycetota</taxon>
        <taxon>Actinomycetes</taxon>
        <taxon>Streptosporangiales</taxon>
        <taxon>Thermomonosporaceae</taxon>
        <taxon>Actinomadura</taxon>
    </lineage>
</organism>
<reference evidence="1 2" key="1">
    <citation type="submission" date="2021-03" db="EMBL/GenBank/DDBJ databases">
        <authorList>
            <person name="Kanchanasin P."/>
            <person name="Saeng-In P."/>
            <person name="Phongsopitanun W."/>
            <person name="Yuki M."/>
            <person name="Kudo T."/>
            <person name="Ohkuma M."/>
            <person name="Tanasupawat S."/>
        </authorList>
    </citation>
    <scope>NUCLEOTIDE SEQUENCE [LARGE SCALE GENOMIC DNA]</scope>
    <source>
        <strain evidence="1 2">L46</strain>
    </source>
</reference>
<proteinExistence type="predicted"/>
<comment type="caution">
    <text evidence="1">The sequence shown here is derived from an EMBL/GenBank/DDBJ whole genome shotgun (WGS) entry which is preliminary data.</text>
</comment>
<gene>
    <name evidence="1" type="ORF">J4557_46410</name>
</gene>
<dbReference type="EMBL" id="JAGEOK010000056">
    <property type="protein sequence ID" value="MBO2444963.1"/>
    <property type="molecule type" value="Genomic_DNA"/>
</dbReference>
<evidence type="ECO:0000313" key="2">
    <source>
        <dbReference type="Proteomes" id="UP000666915"/>
    </source>
</evidence>
<name>A0ABS3RFE7_9ACTN</name>
<protein>
    <submittedName>
        <fullName evidence="1">Uncharacterized protein</fullName>
    </submittedName>
</protein>
<accession>A0ABS3RFE7</accession>
<dbReference type="RefSeq" id="WP_208273887.1">
    <property type="nucleotide sequence ID" value="NZ_JAGEOK010000056.1"/>
</dbReference>
<keyword evidence="2" id="KW-1185">Reference proteome</keyword>
<evidence type="ECO:0000313" key="1">
    <source>
        <dbReference type="EMBL" id="MBO2444963.1"/>
    </source>
</evidence>
<dbReference type="Proteomes" id="UP000666915">
    <property type="component" value="Unassembled WGS sequence"/>
</dbReference>